<accession>A0A173TIB0</accession>
<feature type="domain" description="Glycosyltransferase 2-like" evidence="1">
    <location>
        <begin position="367"/>
        <end position="500"/>
    </location>
</feature>
<dbReference type="Pfam" id="PF00535">
    <property type="entry name" value="Glycos_transf_2"/>
    <property type="match status" value="2"/>
</dbReference>
<evidence type="ECO:0000313" key="2">
    <source>
        <dbReference type="EMBL" id="CUN01869.1"/>
    </source>
</evidence>
<dbReference type="Proteomes" id="UP000095350">
    <property type="component" value="Unassembled WGS sequence"/>
</dbReference>
<dbReference type="EMBL" id="CYXZ01000010">
    <property type="protein sequence ID" value="CUN01869.1"/>
    <property type="molecule type" value="Genomic_DNA"/>
</dbReference>
<gene>
    <name evidence="2" type="primary">kfoC_2</name>
    <name evidence="2" type="ORF">ERS852572_01531</name>
</gene>
<feature type="domain" description="Glycosyltransferase 2-like" evidence="1">
    <location>
        <begin position="86"/>
        <end position="269"/>
    </location>
</feature>
<name>A0A173TIB0_9FIRM</name>
<protein>
    <submittedName>
        <fullName evidence="2">Chondroitin polymerase</fullName>
    </submittedName>
</protein>
<dbReference type="InterPro" id="IPR029044">
    <property type="entry name" value="Nucleotide-diphossugar_trans"/>
</dbReference>
<sequence length="658" mass="74453">MALYPSESEKINMKSIFQKITVQKVVKGFRYLKHYGWKEFIIRLQEKMEAENVPYEPWYEKHKATAEQIEKQKKQAEKWKDAPKISIVVPLFKTPETFLRAMIESVQAQTYGNWQLCLADGSGAGDEDADPKASLVQSIVNEYASADARIKYECLTENQGIAGNTNAAIALADGDWIAFMDHDDLLAPDALFEMVKMIRQGFHDEDGLAATVYREAGNDYEMLYTDEDKVDMDGKTHFQPHLKPDFNIDLLRSNNYITHFLAVKRSLLDQVGGIRSDFDGAQDYDFILRCAEQAGAIGHIPRILYHWRCHKESTSENPFSKQYAVDAGKRAIGEHLKRLGVDAVVTPTKDMGFYEVEYPLTEQPLVSIIIPSKDEVETLRKCIAAIEKSSYGNYEVIVVENNSCEDTFRYYGDIAPQETTVDGTRCMEGKLAGGQRICVAVYMEGFNYSKLNNFGVKFAKGSYYLLMNNDIEMIGNDWMKRMLGSCLREEVGIVGAKLFYPDHAIQHAGIVVGIGGSARGIGDNMFVGLAGDRSGYMHKASLQLDYSAVTAACLMVKREIYEQAGGFEEQLAVAFNDVDFCLKVRRLGKLVVYEPHVQAYHYESKSRGAEDSPEKTARFQREIEYMRNHWIGILKNGDPYYNPNFSSVYNNYSLKDNS</sequence>
<organism evidence="2 3">
    <name type="scientific">Roseburia intestinalis</name>
    <dbReference type="NCBI Taxonomy" id="166486"/>
    <lineage>
        <taxon>Bacteria</taxon>
        <taxon>Bacillati</taxon>
        <taxon>Bacillota</taxon>
        <taxon>Clostridia</taxon>
        <taxon>Lachnospirales</taxon>
        <taxon>Lachnospiraceae</taxon>
        <taxon>Roseburia</taxon>
    </lineage>
</organism>
<dbReference type="PANTHER" id="PTHR43179">
    <property type="entry name" value="RHAMNOSYLTRANSFERASE WBBL"/>
    <property type="match status" value="1"/>
</dbReference>
<dbReference type="STRING" id="166486.ERS852572_01531"/>
<dbReference type="SUPFAM" id="SSF53448">
    <property type="entry name" value="Nucleotide-diphospho-sugar transferases"/>
    <property type="match status" value="2"/>
</dbReference>
<dbReference type="CDD" id="cd04184">
    <property type="entry name" value="GT2_RfbC_Mx_like"/>
    <property type="match status" value="1"/>
</dbReference>
<proteinExistence type="predicted"/>
<evidence type="ECO:0000313" key="3">
    <source>
        <dbReference type="Proteomes" id="UP000095350"/>
    </source>
</evidence>
<evidence type="ECO:0000259" key="1">
    <source>
        <dbReference type="Pfam" id="PF00535"/>
    </source>
</evidence>
<dbReference type="GO" id="GO:0016757">
    <property type="term" value="F:glycosyltransferase activity"/>
    <property type="evidence" value="ECO:0007669"/>
    <property type="project" value="UniProtKB-KW"/>
</dbReference>
<dbReference type="PANTHER" id="PTHR43179:SF7">
    <property type="entry name" value="RHAMNOSYLTRANSFERASE WBBL"/>
    <property type="match status" value="1"/>
</dbReference>
<dbReference type="InterPro" id="IPR001173">
    <property type="entry name" value="Glyco_trans_2-like"/>
</dbReference>
<dbReference type="Gene3D" id="3.90.550.10">
    <property type="entry name" value="Spore Coat Polysaccharide Biosynthesis Protein SpsA, Chain A"/>
    <property type="match status" value="2"/>
</dbReference>
<dbReference type="PaxDb" id="166486-ERS852572_01531"/>
<reference evidence="2 3" key="1">
    <citation type="submission" date="2015-09" db="EMBL/GenBank/DDBJ databases">
        <authorList>
            <consortium name="Pathogen Informatics"/>
        </authorList>
    </citation>
    <scope>NUCLEOTIDE SEQUENCE [LARGE SCALE GENOMIC DNA]</scope>
    <source>
        <strain evidence="2 3">2789STDY5834960</strain>
    </source>
</reference>
<dbReference type="AlphaFoldDB" id="A0A173TIB0"/>